<proteinExistence type="inferred from homology"/>
<dbReference type="EMBL" id="JARBHA010000007">
    <property type="protein sequence ID" value="KAJ9696343.1"/>
    <property type="molecule type" value="Genomic_DNA"/>
</dbReference>
<feature type="repeat" description="PPR" evidence="3">
    <location>
        <begin position="206"/>
        <end position="240"/>
    </location>
</feature>
<reference evidence="4 5" key="1">
    <citation type="journal article" date="2023" name="BMC Biotechnol.">
        <title>Vitis rotundifolia cv Carlos genome sequencing.</title>
        <authorList>
            <person name="Huff M."/>
            <person name="Hulse-Kemp A."/>
            <person name="Scheffler B."/>
            <person name="Youngblood R."/>
            <person name="Simpson S."/>
            <person name="Babiker E."/>
            <person name="Staton M."/>
        </authorList>
    </citation>
    <scope>NUCLEOTIDE SEQUENCE [LARGE SCALE GENOMIC DNA]</scope>
    <source>
        <tissue evidence="4">Leaf</tissue>
    </source>
</reference>
<dbReference type="PROSITE" id="PS51375">
    <property type="entry name" value="PPR"/>
    <property type="match status" value="2"/>
</dbReference>
<evidence type="ECO:0000313" key="4">
    <source>
        <dbReference type="EMBL" id="KAJ9696343.1"/>
    </source>
</evidence>
<dbReference type="InterPro" id="IPR002885">
    <property type="entry name" value="PPR_rpt"/>
</dbReference>
<dbReference type="Pfam" id="PF13041">
    <property type="entry name" value="PPR_2"/>
    <property type="match status" value="2"/>
</dbReference>
<dbReference type="InterPro" id="IPR044179">
    <property type="entry name" value="PPR5-like"/>
</dbReference>
<comment type="similarity">
    <text evidence="1">Belongs to the PPR family. P subfamily.</text>
</comment>
<organism evidence="4 5">
    <name type="scientific">Vitis rotundifolia</name>
    <name type="common">Muscadine grape</name>
    <dbReference type="NCBI Taxonomy" id="103349"/>
    <lineage>
        <taxon>Eukaryota</taxon>
        <taxon>Viridiplantae</taxon>
        <taxon>Streptophyta</taxon>
        <taxon>Embryophyta</taxon>
        <taxon>Tracheophyta</taxon>
        <taxon>Spermatophyta</taxon>
        <taxon>Magnoliopsida</taxon>
        <taxon>eudicotyledons</taxon>
        <taxon>Gunneridae</taxon>
        <taxon>Pentapetalae</taxon>
        <taxon>rosids</taxon>
        <taxon>Vitales</taxon>
        <taxon>Vitaceae</taxon>
        <taxon>Viteae</taxon>
        <taxon>Vitis</taxon>
    </lineage>
</organism>
<accession>A0AA38ZXX3</accession>
<dbReference type="PANTHER" id="PTHR47874:SF1">
    <property type="entry name" value="OS05G0407900 PROTEIN"/>
    <property type="match status" value="1"/>
</dbReference>
<gene>
    <name evidence="4" type="ORF">PVL29_008524</name>
</gene>
<sequence>MKRVWKSGLICTKPKILTPDFQNLARVTHTRTPLQGPYTLTSMIGLFSDKHSELDLRAREELRGKVSQLRDELVPSGDDSDKVVRVLEEKGESLFRSYSNGSAFVELLKQLSSWPYLALQVFNWRRNQTDYSIPMTSEEYAKGISVAGRTKNVDLAVELFTEAANKQIKTTSTYNALMGAYMCNGHAEKCQALFRDLKREASCSPTIVTYNILISVFGRLMLVDHMEATFREIKELELSPNISTYNNLIAGYVTAWMWNRMEDTFGTMKEDNIQPDINTHLLMLRGYAHSGNLQKMEETYELIKGHVNDKEIPLIRAMICAYCKSSITDRVEKIGALMKLIPENEYRPWLNVMLIRVYAQEDWVEEMENSINEAFEHKTSVKTMRVMRSVIATYFRCNAVDRLANFVKRAECGGWHICRSLYHCKMVMYASQKRLEEMECVLNEMENSNFCCTKKTFWILYKAYSMWDQRHKVEQVKGLMCKYGYGIPSDVLPS</sequence>
<evidence type="ECO:0000313" key="5">
    <source>
        <dbReference type="Proteomes" id="UP001168098"/>
    </source>
</evidence>
<feature type="repeat" description="PPR" evidence="3">
    <location>
        <begin position="241"/>
        <end position="275"/>
    </location>
</feature>
<protein>
    <recommendedName>
        <fullName evidence="6">Pentatricopeptide repeat-containing protein</fullName>
    </recommendedName>
</protein>
<dbReference type="Proteomes" id="UP001168098">
    <property type="component" value="Unassembled WGS sequence"/>
</dbReference>
<dbReference type="PANTHER" id="PTHR47874">
    <property type="entry name" value="EXPRESSED PROTEIN"/>
    <property type="match status" value="1"/>
</dbReference>
<evidence type="ECO:0008006" key="6">
    <source>
        <dbReference type="Google" id="ProtNLM"/>
    </source>
</evidence>
<dbReference type="Gene3D" id="1.25.40.10">
    <property type="entry name" value="Tetratricopeptide repeat domain"/>
    <property type="match status" value="3"/>
</dbReference>
<evidence type="ECO:0000256" key="2">
    <source>
        <dbReference type="ARBA" id="ARBA00022737"/>
    </source>
</evidence>
<dbReference type="AlphaFoldDB" id="A0AA38ZXX3"/>
<keyword evidence="2" id="KW-0677">Repeat</keyword>
<name>A0AA38ZXX3_VITRO</name>
<dbReference type="GO" id="GO:0003729">
    <property type="term" value="F:mRNA binding"/>
    <property type="evidence" value="ECO:0007669"/>
    <property type="project" value="InterPro"/>
</dbReference>
<evidence type="ECO:0000256" key="3">
    <source>
        <dbReference type="PROSITE-ProRule" id="PRU00708"/>
    </source>
</evidence>
<evidence type="ECO:0000256" key="1">
    <source>
        <dbReference type="ARBA" id="ARBA00007626"/>
    </source>
</evidence>
<keyword evidence="5" id="KW-1185">Reference proteome</keyword>
<dbReference type="NCBIfam" id="TIGR00756">
    <property type="entry name" value="PPR"/>
    <property type="match status" value="3"/>
</dbReference>
<comment type="caution">
    <text evidence="4">The sequence shown here is derived from an EMBL/GenBank/DDBJ whole genome shotgun (WGS) entry which is preliminary data.</text>
</comment>
<dbReference type="InterPro" id="IPR011990">
    <property type="entry name" value="TPR-like_helical_dom_sf"/>
</dbReference>